<feature type="region of interest" description="Disordered" evidence="1">
    <location>
        <begin position="30"/>
        <end position="71"/>
    </location>
</feature>
<evidence type="ECO:0000313" key="2">
    <source>
        <dbReference type="EMBL" id="KZS02507.1"/>
    </source>
</evidence>
<keyword evidence="3" id="KW-1185">Reference proteome</keyword>
<organism evidence="2 3">
    <name type="scientific">Daphnia magna</name>
    <dbReference type="NCBI Taxonomy" id="35525"/>
    <lineage>
        <taxon>Eukaryota</taxon>
        <taxon>Metazoa</taxon>
        <taxon>Ecdysozoa</taxon>
        <taxon>Arthropoda</taxon>
        <taxon>Crustacea</taxon>
        <taxon>Branchiopoda</taxon>
        <taxon>Diplostraca</taxon>
        <taxon>Cladocera</taxon>
        <taxon>Anomopoda</taxon>
        <taxon>Daphniidae</taxon>
        <taxon>Daphnia</taxon>
    </lineage>
</organism>
<proteinExistence type="predicted"/>
<name>A0A164JNH5_9CRUS</name>
<dbReference type="EMBL" id="LRGB01004209">
    <property type="protein sequence ID" value="KZS02507.1"/>
    <property type="molecule type" value="Genomic_DNA"/>
</dbReference>
<comment type="caution">
    <text evidence="2">The sequence shown here is derived from an EMBL/GenBank/DDBJ whole genome shotgun (WGS) entry which is preliminary data.</text>
</comment>
<dbReference type="AlphaFoldDB" id="A0A164JNH5"/>
<dbReference type="Proteomes" id="UP000076858">
    <property type="component" value="Unassembled WGS sequence"/>
</dbReference>
<accession>A0A164JNH5</accession>
<gene>
    <name evidence="2" type="ORF">APZ42_000431</name>
</gene>
<evidence type="ECO:0000256" key="1">
    <source>
        <dbReference type="SAM" id="MobiDB-lite"/>
    </source>
</evidence>
<evidence type="ECO:0000313" key="3">
    <source>
        <dbReference type="Proteomes" id="UP000076858"/>
    </source>
</evidence>
<feature type="non-terminal residue" evidence="2">
    <location>
        <position position="71"/>
    </location>
</feature>
<sequence length="71" mass="7956">RDLQDISLFIYRLESDFEDKRCRLEKMLSGFNPIDRTGKPGARGGGASEGSESLSNKVRDLEAKLRGNRPT</sequence>
<protein>
    <submittedName>
        <fullName evidence="2">Uncharacterized protein</fullName>
    </submittedName>
</protein>
<reference evidence="2 3" key="1">
    <citation type="submission" date="2016-03" db="EMBL/GenBank/DDBJ databases">
        <title>EvidentialGene: Evidence-directed Construction of Genes on Genomes.</title>
        <authorList>
            <person name="Gilbert D.G."/>
            <person name="Choi J.-H."/>
            <person name="Mockaitis K."/>
            <person name="Colbourne J."/>
            <person name="Pfrender M."/>
        </authorList>
    </citation>
    <scope>NUCLEOTIDE SEQUENCE [LARGE SCALE GENOMIC DNA]</scope>
    <source>
        <strain evidence="2 3">Xinb3</strain>
        <tissue evidence="2">Complete organism</tissue>
    </source>
</reference>
<feature type="non-terminal residue" evidence="2">
    <location>
        <position position="1"/>
    </location>
</feature>
<dbReference type="OrthoDB" id="20799at2759"/>